<dbReference type="AlphaFoldDB" id="W8LAC5"/>
<reference evidence="6 7" key="1">
    <citation type="journal article" date="2014" name="J Genomics">
        <title>Draft Genome Sequence of the Extremely Halophilic Phototrophic Purple Sulfur Bacterium Halorhodospira halochloris.</title>
        <authorList>
            <person name="Singh K.S."/>
            <person name="Kirksey J."/>
            <person name="Hoff W.D."/>
            <person name="Deole R."/>
        </authorList>
    </citation>
    <scope>NUCLEOTIDE SEQUENCE [LARGE SCALE GENOMIC DNA]</scope>
    <source>
        <strain evidence="6 7">A</strain>
    </source>
</reference>
<dbReference type="PROSITE" id="PS51898">
    <property type="entry name" value="TYR_RECOMBINASE"/>
    <property type="match status" value="1"/>
</dbReference>
<dbReference type="InterPro" id="IPR025166">
    <property type="entry name" value="Integrase_DNA_bind_dom"/>
</dbReference>
<dbReference type="OrthoDB" id="9795573at2"/>
<dbReference type="Pfam" id="PF00589">
    <property type="entry name" value="Phage_integrase"/>
    <property type="match status" value="1"/>
</dbReference>
<evidence type="ECO:0000256" key="4">
    <source>
        <dbReference type="ARBA" id="ARBA00023172"/>
    </source>
</evidence>
<dbReference type="InterPro" id="IPR010998">
    <property type="entry name" value="Integrase_recombinase_N"/>
</dbReference>
<dbReference type="GO" id="GO:0006310">
    <property type="term" value="P:DNA recombination"/>
    <property type="evidence" value="ECO:0007669"/>
    <property type="project" value="UniProtKB-KW"/>
</dbReference>
<protein>
    <recommendedName>
        <fullName evidence="5">Tyr recombinase domain-containing protein</fullName>
    </recommendedName>
</protein>
<dbReference type="SUPFAM" id="SSF56349">
    <property type="entry name" value="DNA breaking-rejoining enzymes"/>
    <property type="match status" value="1"/>
</dbReference>
<dbReference type="PANTHER" id="PTHR30629">
    <property type="entry name" value="PROPHAGE INTEGRASE"/>
    <property type="match status" value="1"/>
</dbReference>
<dbReference type="InterPro" id="IPR002104">
    <property type="entry name" value="Integrase_catalytic"/>
</dbReference>
<sequence length="424" mass="46938">MNLGSKKAIESAPIPESGQALYWDDRLPGFGLRVTAKGARSFIAQGRVNRTVRRVTLGRYGVLMPDEARKRARAALVQMTDGEDPNQTKRREAALGTTLAQAAEDYCRNKRRRDGKALADRTQADIRRHVRGSFGDWQDLPLREITRDMVARRYGKLADASLAQANQAMRILAAIFRFTRATTKGPSGEYVLLDNPVDVILDAGLYRGDVPGRRTRIPMDKVGTFLAALDDARTSPDSHPGIVIKASAAMALMLTGLRLADLLERRWVDVDLDDGTLHVADTKHRSPRTFPIADQVVEVLRDLRPLTGSGDFPFAALFSGARQGHIREIRDGMAPGCNAIGMHITPHDLRRTWIDGVNAVGVDPLAAELLANRKGAQFTALSTRMEHYDDTIDLTRYRPEAQRLADWFTDQAAKARSPQDGRPT</sequence>
<gene>
    <name evidence="6" type="ORF">M911_13835</name>
</gene>
<dbReference type="GO" id="GO:0015074">
    <property type="term" value="P:DNA integration"/>
    <property type="evidence" value="ECO:0007669"/>
    <property type="project" value="UniProtKB-KW"/>
</dbReference>
<keyword evidence="2" id="KW-0229">DNA integration</keyword>
<proteinExistence type="inferred from homology"/>
<dbReference type="Pfam" id="PF13356">
    <property type="entry name" value="Arm-DNA-bind_3"/>
    <property type="match status" value="1"/>
</dbReference>
<keyword evidence="7" id="KW-1185">Reference proteome</keyword>
<dbReference type="GO" id="GO:0003677">
    <property type="term" value="F:DNA binding"/>
    <property type="evidence" value="ECO:0007669"/>
    <property type="project" value="UniProtKB-KW"/>
</dbReference>
<dbReference type="InterPro" id="IPR013762">
    <property type="entry name" value="Integrase-like_cat_sf"/>
</dbReference>
<organism evidence="6 7">
    <name type="scientific">Ectothiorhodospira haloalkaliphila</name>
    <dbReference type="NCBI Taxonomy" id="421628"/>
    <lineage>
        <taxon>Bacteria</taxon>
        <taxon>Pseudomonadati</taxon>
        <taxon>Pseudomonadota</taxon>
        <taxon>Gammaproteobacteria</taxon>
        <taxon>Chromatiales</taxon>
        <taxon>Ectothiorhodospiraceae</taxon>
        <taxon>Ectothiorhodospira</taxon>
    </lineage>
</organism>
<evidence type="ECO:0000256" key="1">
    <source>
        <dbReference type="ARBA" id="ARBA00008857"/>
    </source>
</evidence>
<dbReference type="Gene3D" id="1.10.150.130">
    <property type="match status" value="1"/>
</dbReference>
<dbReference type="PANTHER" id="PTHR30629:SF2">
    <property type="entry name" value="PROPHAGE INTEGRASE INTS-RELATED"/>
    <property type="match status" value="1"/>
</dbReference>
<dbReference type="RefSeq" id="WP_025282575.1">
    <property type="nucleotide sequence ID" value="NZ_CP007268.1"/>
</dbReference>
<reference evidence="7" key="2">
    <citation type="submission" date="2014-02" db="EMBL/GenBank/DDBJ databases">
        <title>Draft Genome Sequence of extremely halophilic bacteria Halorhodospira halochloris.</title>
        <authorList>
            <person name="Singh K.S."/>
        </authorList>
    </citation>
    <scope>NUCLEOTIDE SEQUENCE [LARGE SCALE GENOMIC DNA]</scope>
    <source>
        <strain evidence="7">A</strain>
    </source>
</reference>
<dbReference type="Gene3D" id="1.10.443.10">
    <property type="entry name" value="Intergrase catalytic core"/>
    <property type="match status" value="1"/>
</dbReference>
<dbReference type="KEGG" id="hhc:M911_13835"/>
<dbReference type="EMBL" id="CP007268">
    <property type="protein sequence ID" value="AHK80770.1"/>
    <property type="molecule type" value="Genomic_DNA"/>
</dbReference>
<dbReference type="HOGENOM" id="CLU_027562_17_7_6"/>
<evidence type="ECO:0000256" key="3">
    <source>
        <dbReference type="ARBA" id="ARBA00023125"/>
    </source>
</evidence>
<comment type="similarity">
    <text evidence="1">Belongs to the 'phage' integrase family.</text>
</comment>
<dbReference type="PATRIC" id="fig|1354791.3.peg.116"/>
<dbReference type="InterPro" id="IPR050808">
    <property type="entry name" value="Phage_Integrase"/>
</dbReference>
<dbReference type="InterPro" id="IPR011010">
    <property type="entry name" value="DNA_brk_join_enz"/>
</dbReference>
<accession>W8LAC5</accession>
<evidence type="ECO:0000256" key="2">
    <source>
        <dbReference type="ARBA" id="ARBA00022908"/>
    </source>
</evidence>
<evidence type="ECO:0000313" key="6">
    <source>
        <dbReference type="EMBL" id="AHK80770.1"/>
    </source>
</evidence>
<keyword evidence="3" id="KW-0238">DNA-binding</keyword>
<keyword evidence="4" id="KW-0233">DNA recombination</keyword>
<evidence type="ECO:0000313" key="7">
    <source>
        <dbReference type="Proteomes" id="UP000019442"/>
    </source>
</evidence>
<name>W8LAC5_9GAMM</name>
<dbReference type="InterPro" id="IPR038488">
    <property type="entry name" value="Integrase_DNA-bd_sf"/>
</dbReference>
<dbReference type="Gene3D" id="3.30.160.390">
    <property type="entry name" value="Integrase, DNA-binding domain"/>
    <property type="match status" value="1"/>
</dbReference>
<feature type="domain" description="Tyr recombinase" evidence="5">
    <location>
        <begin position="212"/>
        <end position="402"/>
    </location>
</feature>
<dbReference type="Proteomes" id="UP000019442">
    <property type="component" value="Chromosome"/>
</dbReference>
<evidence type="ECO:0000259" key="5">
    <source>
        <dbReference type="PROSITE" id="PS51898"/>
    </source>
</evidence>